<dbReference type="AlphaFoldDB" id="A0AAV3R8B6"/>
<dbReference type="Proteomes" id="UP001454036">
    <property type="component" value="Unassembled WGS sequence"/>
</dbReference>
<accession>A0AAV3R8B6</accession>
<proteinExistence type="predicted"/>
<sequence length="98" mass="11080">MEYYDTEVLKDVGSHLGTLLRINTKTTNNERGRFARPWNPSPPLSSLEHMHRNFKAAARKTNRKGTVDGIQILGIIRKDLGNPLTGQHSSNEDLHQDC</sequence>
<keyword evidence="2" id="KW-1185">Reference proteome</keyword>
<reference evidence="1 2" key="1">
    <citation type="submission" date="2024-01" db="EMBL/GenBank/DDBJ databases">
        <title>The complete chloroplast genome sequence of Lithospermum erythrorhizon: insights into the phylogenetic relationship among Boraginaceae species and the maternal lineages of purple gromwells.</title>
        <authorList>
            <person name="Okada T."/>
            <person name="Watanabe K."/>
        </authorList>
    </citation>
    <scope>NUCLEOTIDE SEQUENCE [LARGE SCALE GENOMIC DNA]</scope>
</reference>
<comment type="caution">
    <text evidence="1">The sequence shown here is derived from an EMBL/GenBank/DDBJ whole genome shotgun (WGS) entry which is preliminary data.</text>
</comment>
<dbReference type="EMBL" id="BAABME010025688">
    <property type="protein sequence ID" value="GAA0172555.1"/>
    <property type="molecule type" value="Genomic_DNA"/>
</dbReference>
<name>A0AAV3R8B6_LITER</name>
<evidence type="ECO:0000313" key="2">
    <source>
        <dbReference type="Proteomes" id="UP001454036"/>
    </source>
</evidence>
<organism evidence="1 2">
    <name type="scientific">Lithospermum erythrorhizon</name>
    <name type="common">Purple gromwell</name>
    <name type="synonym">Lithospermum officinale var. erythrorhizon</name>
    <dbReference type="NCBI Taxonomy" id="34254"/>
    <lineage>
        <taxon>Eukaryota</taxon>
        <taxon>Viridiplantae</taxon>
        <taxon>Streptophyta</taxon>
        <taxon>Embryophyta</taxon>
        <taxon>Tracheophyta</taxon>
        <taxon>Spermatophyta</taxon>
        <taxon>Magnoliopsida</taxon>
        <taxon>eudicotyledons</taxon>
        <taxon>Gunneridae</taxon>
        <taxon>Pentapetalae</taxon>
        <taxon>asterids</taxon>
        <taxon>lamiids</taxon>
        <taxon>Boraginales</taxon>
        <taxon>Boraginaceae</taxon>
        <taxon>Boraginoideae</taxon>
        <taxon>Lithospermeae</taxon>
        <taxon>Lithospermum</taxon>
    </lineage>
</organism>
<gene>
    <name evidence="1" type="ORF">LIER_41357</name>
</gene>
<evidence type="ECO:0000313" key="1">
    <source>
        <dbReference type="EMBL" id="GAA0172555.1"/>
    </source>
</evidence>
<protein>
    <submittedName>
        <fullName evidence="1">Uncharacterized protein</fullName>
    </submittedName>
</protein>